<dbReference type="Gene3D" id="3.30.390.10">
    <property type="entry name" value="Enolase-like, N-terminal domain"/>
    <property type="match status" value="1"/>
</dbReference>
<evidence type="ECO:0000256" key="1">
    <source>
        <dbReference type="ARBA" id="ARBA00022723"/>
    </source>
</evidence>
<gene>
    <name evidence="5" type="ORF">GGD88_001699</name>
</gene>
<dbReference type="PROSITE" id="PS00909">
    <property type="entry name" value="MR_MLE_2"/>
    <property type="match status" value="1"/>
</dbReference>
<dbReference type="EMBL" id="JACIGI010000011">
    <property type="protein sequence ID" value="MBB4285976.1"/>
    <property type="molecule type" value="Genomic_DNA"/>
</dbReference>
<dbReference type="CDD" id="cd03325">
    <property type="entry name" value="D-galactonate_dehydratase"/>
    <property type="match status" value="1"/>
</dbReference>
<feature type="domain" description="Mandelate racemase/muconate lactonizing enzyme C-terminal" evidence="4">
    <location>
        <begin position="125"/>
        <end position="230"/>
    </location>
</feature>
<evidence type="ECO:0000256" key="2">
    <source>
        <dbReference type="ARBA" id="ARBA00022842"/>
    </source>
</evidence>
<dbReference type="GO" id="GO:0034194">
    <property type="term" value="P:D-galactonate catabolic process"/>
    <property type="evidence" value="ECO:0007669"/>
    <property type="project" value="InterPro"/>
</dbReference>
<dbReference type="InterPro" id="IPR036849">
    <property type="entry name" value="Enolase-like_C_sf"/>
</dbReference>
<dbReference type="InterPro" id="IPR013341">
    <property type="entry name" value="Mandelate_racemase_N_dom"/>
</dbReference>
<dbReference type="InterPro" id="IPR018110">
    <property type="entry name" value="Mandel_Rmase/mucon_lact_enz_CS"/>
</dbReference>
<dbReference type="SFLD" id="SFLDS00001">
    <property type="entry name" value="Enolase"/>
    <property type="match status" value="1"/>
</dbReference>
<dbReference type="InterPro" id="IPR023592">
    <property type="entry name" value="Galactonate_deHydtase"/>
</dbReference>
<dbReference type="Pfam" id="PF02746">
    <property type="entry name" value="MR_MLE_N"/>
    <property type="match status" value="1"/>
</dbReference>
<sequence length="383" mass="41404">MRITALKTYPVPPRWLFLKVETDAGLVGWGEPVIEGRAATVAAAVEELSDYLIGRDPRRIEDIWQTLYRGGFYRGGPVLMSAMAGIDQALWDITGKALGAPVHALMGGRVRDRVRMYAWIGGDRPADVGAQARAVVAQGFTAFKMNGTAELAIVDSHARIDAAVARVAEARAAVGPDIGIAIDFHGRVHRPMAKVLLRELAPFHPLFVEEPVLPDHLDQLPAITQGLGYPIATGERLYHRTQVKPVLDSGAVDIIQPDLSHCGGLTEGRKIAALAETYDIAVAPHCPLGPLTLAASLQLDAVAYNAFIQEFSLGIHYNVNSDILDYLVDPAPLTVGADGFLPVPEGPGLGVEINEAVVIERAAEGHRWRNPVWRHEDGSVSEW</sequence>
<dbReference type="InterPro" id="IPR029065">
    <property type="entry name" value="Enolase_C-like"/>
</dbReference>
<dbReference type="Proteomes" id="UP000555728">
    <property type="component" value="Unassembled WGS sequence"/>
</dbReference>
<dbReference type="InterPro" id="IPR029017">
    <property type="entry name" value="Enolase-like_N"/>
</dbReference>
<dbReference type="NCBIfam" id="NF010624">
    <property type="entry name" value="PRK14017.1"/>
    <property type="match status" value="1"/>
</dbReference>
<dbReference type="InterPro" id="IPR013342">
    <property type="entry name" value="Mandelate_racemase_C"/>
</dbReference>
<dbReference type="GO" id="GO:0000287">
    <property type="term" value="F:magnesium ion binding"/>
    <property type="evidence" value="ECO:0007669"/>
    <property type="project" value="UniProtKB-ARBA"/>
</dbReference>
<accession>A0A7W6WK51</accession>
<name>A0A7W6WK51_9PROT</name>
<dbReference type="PROSITE" id="PS00908">
    <property type="entry name" value="MR_MLE_1"/>
    <property type="match status" value="1"/>
</dbReference>
<dbReference type="GO" id="GO:0008869">
    <property type="term" value="F:galactonate dehydratase activity"/>
    <property type="evidence" value="ECO:0007669"/>
    <property type="project" value="UniProtKB-EC"/>
</dbReference>
<evidence type="ECO:0000313" key="5">
    <source>
        <dbReference type="EMBL" id="MBB4285976.1"/>
    </source>
</evidence>
<dbReference type="Gene3D" id="3.20.20.120">
    <property type="entry name" value="Enolase-like C-terminal domain"/>
    <property type="match status" value="1"/>
</dbReference>
<dbReference type="InterPro" id="IPR034593">
    <property type="entry name" value="DgoD-like"/>
</dbReference>
<dbReference type="PANTHER" id="PTHR48080">
    <property type="entry name" value="D-GALACTONATE DEHYDRATASE-RELATED"/>
    <property type="match status" value="1"/>
</dbReference>
<keyword evidence="1" id="KW-0479">Metal-binding</keyword>
<reference evidence="5 6" key="1">
    <citation type="submission" date="2020-08" db="EMBL/GenBank/DDBJ databases">
        <title>Genome sequencing of Purple Non-Sulfur Bacteria from various extreme environments.</title>
        <authorList>
            <person name="Mayer M."/>
        </authorList>
    </citation>
    <scope>NUCLEOTIDE SEQUENCE [LARGE SCALE GENOMIC DNA]</scope>
    <source>
        <strain evidence="5 6">JA135</strain>
    </source>
</reference>
<organism evidence="5 6">
    <name type="scientific">Roseospira goensis</name>
    <dbReference type="NCBI Taxonomy" id="391922"/>
    <lineage>
        <taxon>Bacteria</taxon>
        <taxon>Pseudomonadati</taxon>
        <taxon>Pseudomonadota</taxon>
        <taxon>Alphaproteobacteria</taxon>
        <taxon>Rhodospirillales</taxon>
        <taxon>Rhodospirillaceae</taxon>
        <taxon>Roseospira</taxon>
    </lineage>
</organism>
<dbReference type="RefSeq" id="WP_184434109.1">
    <property type="nucleotide sequence ID" value="NZ_JACIGI010000011.1"/>
</dbReference>
<dbReference type="SUPFAM" id="SSF54826">
    <property type="entry name" value="Enolase N-terminal domain-like"/>
    <property type="match status" value="1"/>
</dbReference>
<comment type="caution">
    <text evidence="5">The sequence shown here is derived from an EMBL/GenBank/DDBJ whole genome shotgun (WGS) entry which is preliminary data.</text>
</comment>
<dbReference type="AlphaFoldDB" id="A0A7W6WK51"/>
<dbReference type="SFLD" id="SFLDG00179">
    <property type="entry name" value="mandelate_racemase"/>
    <property type="match status" value="1"/>
</dbReference>
<evidence type="ECO:0000259" key="4">
    <source>
        <dbReference type="SMART" id="SM00922"/>
    </source>
</evidence>
<evidence type="ECO:0000313" key="6">
    <source>
        <dbReference type="Proteomes" id="UP000555728"/>
    </source>
</evidence>
<dbReference type="GO" id="GO:0009063">
    <property type="term" value="P:amino acid catabolic process"/>
    <property type="evidence" value="ECO:0007669"/>
    <property type="project" value="InterPro"/>
</dbReference>
<dbReference type="EC" id="4.2.1.6" evidence="5"/>
<keyword evidence="3 5" id="KW-0456">Lyase</keyword>
<keyword evidence="6" id="KW-1185">Reference proteome</keyword>
<dbReference type="PANTHER" id="PTHR48080:SF2">
    <property type="entry name" value="D-GALACTONATE DEHYDRATASE"/>
    <property type="match status" value="1"/>
</dbReference>
<dbReference type="SMART" id="SM00922">
    <property type="entry name" value="MR_MLE"/>
    <property type="match status" value="1"/>
</dbReference>
<protein>
    <submittedName>
        <fullName evidence="5">Galactonate dehydratase</fullName>
        <ecNumber evidence="5">4.2.1.6</ecNumber>
    </submittedName>
</protein>
<evidence type="ECO:0000256" key="3">
    <source>
        <dbReference type="ARBA" id="ARBA00023239"/>
    </source>
</evidence>
<keyword evidence="2" id="KW-0460">Magnesium</keyword>
<dbReference type="FunFam" id="3.30.390.10:FF:000003">
    <property type="entry name" value="D-galactonate dehydratase"/>
    <property type="match status" value="1"/>
</dbReference>
<dbReference type="SUPFAM" id="SSF51604">
    <property type="entry name" value="Enolase C-terminal domain-like"/>
    <property type="match status" value="1"/>
</dbReference>
<proteinExistence type="predicted"/>
<dbReference type="Pfam" id="PF13378">
    <property type="entry name" value="MR_MLE_C"/>
    <property type="match status" value="1"/>
</dbReference>
<dbReference type="SFLD" id="SFLDF00003">
    <property type="entry name" value="D-galactonate_dehydratase"/>
    <property type="match status" value="1"/>
</dbReference>